<proteinExistence type="predicted"/>
<reference evidence="3" key="1">
    <citation type="submission" date="2003-08" db="EMBL/GenBank/DDBJ databases">
        <authorList>
            <person name="Birren B."/>
            <person name="Nusbaum C."/>
            <person name="Abebe A."/>
            <person name="Abouelleil A."/>
            <person name="Adekoya E."/>
            <person name="Ait-zahra M."/>
            <person name="Allen N."/>
            <person name="Allen T."/>
            <person name="An P."/>
            <person name="Anderson M."/>
            <person name="Anderson S."/>
            <person name="Arachchi H."/>
            <person name="Armbruster J."/>
            <person name="Bachantsang P."/>
            <person name="Baldwin J."/>
            <person name="Barry A."/>
            <person name="Bayul T."/>
            <person name="Blitshsteyn B."/>
            <person name="Bloom T."/>
            <person name="Blye J."/>
            <person name="Boguslavskiy L."/>
            <person name="Borowsky M."/>
            <person name="Boukhgalter B."/>
            <person name="Brunache A."/>
            <person name="Butler J."/>
            <person name="Calixte N."/>
            <person name="Calvo S."/>
            <person name="Camarata J."/>
            <person name="Campo K."/>
            <person name="Chang J."/>
            <person name="Cheshatsang Y."/>
            <person name="Citroen M."/>
            <person name="Collymore A."/>
            <person name="Considine T."/>
            <person name="Cook A."/>
            <person name="Cooke P."/>
            <person name="Corum B."/>
            <person name="Cuomo C."/>
            <person name="David R."/>
            <person name="Dawoe T."/>
            <person name="Degray S."/>
            <person name="Dodge S."/>
            <person name="Dooley K."/>
            <person name="Dorje P."/>
            <person name="Dorjee K."/>
            <person name="Dorris L."/>
            <person name="Duffey N."/>
            <person name="Dupes A."/>
            <person name="Elkins T."/>
            <person name="Engels R."/>
            <person name="Erickson J."/>
            <person name="Farina A."/>
            <person name="Faro S."/>
            <person name="Ferreira P."/>
            <person name="Fischer H."/>
            <person name="Fitzgerald M."/>
            <person name="Foley K."/>
            <person name="Gage D."/>
            <person name="Galagan J."/>
            <person name="Gearin G."/>
            <person name="Gnerre S."/>
            <person name="Gnirke A."/>
            <person name="Goyette A."/>
            <person name="Graham J."/>
            <person name="Grandbois E."/>
            <person name="Gyaltsen K."/>
            <person name="Hafez N."/>
            <person name="Hagopian D."/>
            <person name="Hagos B."/>
            <person name="Hall J."/>
            <person name="Hatcher B."/>
            <person name="Heller A."/>
            <person name="Higgins H."/>
            <person name="Honan T."/>
            <person name="Horn A."/>
            <person name="Houde N."/>
            <person name="Hughes L."/>
            <person name="Hulme W."/>
            <person name="Husby E."/>
            <person name="Iliev I."/>
            <person name="Jaffe D."/>
            <person name="Jones C."/>
            <person name="Kamal M."/>
            <person name="Kamat A."/>
            <person name="Kamvysselis M."/>
            <person name="Karlsson E."/>
            <person name="Kells C."/>
            <person name="Kieu A."/>
            <person name="Kisner P."/>
            <person name="Kodira C."/>
            <person name="Kulbokas E."/>
            <person name="Labutti K."/>
            <person name="Lama D."/>
            <person name="Landers T."/>
            <person name="Leger J."/>
            <person name="Levine S."/>
            <person name="Lewis D."/>
            <person name="Lewis T."/>
            <person name="Lindblad-toh K."/>
            <person name="Liu X."/>
            <person name="Lokyitsang T."/>
            <person name="Lokyitsang Y."/>
            <person name="Lucien O."/>
            <person name="Lui A."/>
            <person name="Ma L.J."/>
            <person name="Mabbitt R."/>
            <person name="Macdonald J."/>
            <person name="Maclean C."/>
            <person name="Major J."/>
            <person name="Manning J."/>
            <person name="Marabella R."/>
            <person name="Maru K."/>
            <person name="Matthews C."/>
            <person name="Mauceli E."/>
            <person name="Mccarthy M."/>
            <person name="Mcdonough S."/>
            <person name="Mcghee T."/>
            <person name="Meldrim J."/>
            <person name="Meneus L."/>
            <person name="Mesirov J."/>
            <person name="Mihalev A."/>
            <person name="Mihova T."/>
            <person name="Mikkelsen T."/>
            <person name="Mlenga V."/>
            <person name="Moru K."/>
            <person name="Mozes J."/>
            <person name="Mulrain L."/>
            <person name="Munson G."/>
            <person name="Naylor J."/>
            <person name="Newes C."/>
            <person name="Nguyen C."/>
            <person name="Nguyen N."/>
            <person name="Nguyen T."/>
            <person name="Nicol R."/>
            <person name="Nielsen C."/>
            <person name="Nizzari M."/>
            <person name="Norbu C."/>
            <person name="Norbu N."/>
            <person name="O'donnell P."/>
            <person name="Okoawo O."/>
            <person name="O'leary S."/>
            <person name="Omotosho B."/>
            <person name="O'neill K."/>
            <person name="Osman S."/>
            <person name="Parker S."/>
            <person name="Perrin D."/>
            <person name="Phunkhang P."/>
            <person name="Piqani B."/>
            <person name="Purcell S."/>
            <person name="Rachupka T."/>
            <person name="Ramasamy U."/>
            <person name="Rameau R."/>
            <person name="Ray V."/>
            <person name="Raymond C."/>
            <person name="Retta R."/>
            <person name="Richardson S."/>
            <person name="Rise C."/>
            <person name="Rodriguez J."/>
            <person name="Rogers J."/>
            <person name="Rogov P."/>
            <person name="Rutman M."/>
            <person name="Schupbach R."/>
            <person name="Seaman C."/>
            <person name="Settipalli S."/>
            <person name="Sharpe T."/>
            <person name="Sheridan J."/>
            <person name="Sherpa N."/>
            <person name="Shi J."/>
            <person name="Smirnov S."/>
            <person name="Smith C."/>
            <person name="Sougnez C."/>
            <person name="Spencer B."/>
            <person name="Stalker J."/>
            <person name="Stange-thomann N."/>
            <person name="Stavropoulos S."/>
            <person name="Stetson K."/>
            <person name="Stone C."/>
            <person name="Stone S."/>
            <person name="Stubbs M."/>
            <person name="Talamas J."/>
            <person name="Tchuinga P."/>
            <person name="Tenzing P."/>
            <person name="Tesfaye S."/>
            <person name="Theodore J."/>
            <person name="Thoulutsang Y."/>
            <person name="Topham K."/>
            <person name="Towey S."/>
            <person name="Tsamla T."/>
            <person name="Tsomo N."/>
            <person name="Vallee D."/>
            <person name="Vassiliev H."/>
            <person name="Venkataraman V."/>
            <person name="Vinson J."/>
            <person name="Vo A."/>
            <person name="Wade C."/>
            <person name="Wang S."/>
            <person name="Wangchuk T."/>
            <person name="Wangdi T."/>
            <person name="Whittaker C."/>
            <person name="Wilkinson J."/>
            <person name="Wu Y."/>
            <person name="Wyman D."/>
            <person name="Yadav S."/>
            <person name="Yang S."/>
            <person name="Yang X."/>
            <person name="Yeager S."/>
            <person name="Yee E."/>
            <person name="Young G."/>
            <person name="Zainoun J."/>
            <person name="Zembeck L."/>
            <person name="Zimmer A."/>
            <person name="Zody M."/>
            <person name="Lander E."/>
        </authorList>
    </citation>
    <scope>NUCLEOTIDE SEQUENCE [LARGE SCALE GENOMIC DNA]</scope>
</reference>
<feature type="compositionally biased region" description="Low complexity" evidence="1">
    <location>
        <begin position="61"/>
        <end position="77"/>
    </location>
</feature>
<evidence type="ECO:0000313" key="2">
    <source>
        <dbReference type="Ensembl" id="ENSCSAVP00000013432.1"/>
    </source>
</evidence>
<protein>
    <submittedName>
        <fullName evidence="2">Uncharacterized protein</fullName>
    </submittedName>
</protein>
<sequence>MFNAQEAANKFQDIFKNPEKVKSPPKPESKASLSGKLVQKSSSPNFAMPPKNEVKQGRVGAVKSVSPPAAKSSSQAT</sequence>
<dbReference type="InParanoid" id="H2Z770"/>
<organism evidence="2 3">
    <name type="scientific">Ciona savignyi</name>
    <name type="common">Pacific transparent sea squirt</name>
    <dbReference type="NCBI Taxonomy" id="51511"/>
    <lineage>
        <taxon>Eukaryota</taxon>
        <taxon>Metazoa</taxon>
        <taxon>Chordata</taxon>
        <taxon>Tunicata</taxon>
        <taxon>Ascidiacea</taxon>
        <taxon>Phlebobranchia</taxon>
        <taxon>Cionidae</taxon>
        <taxon>Ciona</taxon>
    </lineage>
</organism>
<reference evidence="2" key="3">
    <citation type="submission" date="2025-09" db="UniProtKB">
        <authorList>
            <consortium name="Ensembl"/>
        </authorList>
    </citation>
    <scope>IDENTIFICATION</scope>
</reference>
<feature type="compositionally biased region" description="Basic and acidic residues" evidence="1">
    <location>
        <begin position="16"/>
        <end position="29"/>
    </location>
</feature>
<keyword evidence="3" id="KW-1185">Reference proteome</keyword>
<feature type="region of interest" description="Disordered" evidence="1">
    <location>
        <begin position="1"/>
        <end position="77"/>
    </location>
</feature>
<dbReference type="HOGENOM" id="CLU_2644292_0_0_1"/>
<evidence type="ECO:0000313" key="3">
    <source>
        <dbReference type="Proteomes" id="UP000007875"/>
    </source>
</evidence>
<name>H2Z770_CIOSA</name>
<accession>H2Z770</accession>
<evidence type="ECO:0000256" key="1">
    <source>
        <dbReference type="SAM" id="MobiDB-lite"/>
    </source>
</evidence>
<dbReference type="AlphaFoldDB" id="H2Z770"/>
<dbReference type="Proteomes" id="UP000007875">
    <property type="component" value="Unassembled WGS sequence"/>
</dbReference>
<reference evidence="2" key="2">
    <citation type="submission" date="2025-08" db="UniProtKB">
        <authorList>
            <consortium name="Ensembl"/>
        </authorList>
    </citation>
    <scope>IDENTIFICATION</scope>
</reference>
<dbReference type="Ensembl" id="ENSCSAVT00000013585.1">
    <property type="protein sequence ID" value="ENSCSAVP00000013432.1"/>
    <property type="gene ID" value="ENSCSAVG00000007878.1"/>
</dbReference>